<gene>
    <name evidence="2" type="ORF">HMPREF1056_02379</name>
</gene>
<evidence type="ECO:0000313" key="2">
    <source>
        <dbReference type="EMBL" id="EIY96491.1"/>
    </source>
</evidence>
<proteinExistence type="predicted"/>
<feature type="chain" id="PRO_5002392655" description="DUF4141 domain-containing protein" evidence="1">
    <location>
        <begin position="22"/>
        <end position="209"/>
    </location>
</feature>
<dbReference type="EMBL" id="AGXN01000012">
    <property type="protein sequence ID" value="EIY96491.1"/>
    <property type="molecule type" value="Genomic_DNA"/>
</dbReference>
<dbReference type="Proteomes" id="UP000003879">
    <property type="component" value="Unassembled WGS sequence"/>
</dbReference>
<evidence type="ECO:0008006" key="4">
    <source>
        <dbReference type="Google" id="ProtNLM"/>
    </source>
</evidence>
<sequence>MRLKFFMLCLVALFVSQTSRAQWVVTDPGNLAQGIINATKNIVHTSSTASTMIQNFQETVKIYKQGKEYYDALKKVKNLVRDARKVQQTILLVGDITDIYVNSFERMLNDPYFTVEELSAIALGYTKLLEESAHLLNDLKSVVNENGLSMSDKDRMDIIDKCYSEMLQYRGLVQYYTNKNIGVSYLRAKKQNDVDRVMSLYGSPSERYW</sequence>
<comment type="caution">
    <text evidence="2">The sequence shown here is derived from an EMBL/GenBank/DDBJ whole genome shotgun (WGS) entry which is preliminary data.</text>
</comment>
<evidence type="ECO:0000256" key="1">
    <source>
        <dbReference type="SAM" id="SignalP"/>
    </source>
</evidence>
<dbReference type="RefSeq" id="WP_005794052.1">
    <property type="nucleotide sequence ID" value="NZ_JH724215.1"/>
</dbReference>
<dbReference type="InterPro" id="IPR025415">
    <property type="entry name" value="DUF4141"/>
</dbReference>
<evidence type="ECO:0000313" key="3">
    <source>
        <dbReference type="Proteomes" id="UP000003879"/>
    </source>
</evidence>
<keyword evidence="1" id="KW-0732">Signal</keyword>
<dbReference type="Pfam" id="PF13605">
    <property type="entry name" value="DUF4141"/>
    <property type="match status" value="1"/>
</dbReference>
<dbReference type="AlphaFoldDB" id="A0A0E2B1S1"/>
<dbReference type="PATRIC" id="fig|997883.3.peg.2488"/>
<accession>A0A0E2B1S1</accession>
<reference evidence="2 3" key="1">
    <citation type="submission" date="2012-02" db="EMBL/GenBank/DDBJ databases">
        <title>The Genome Sequence of Bacteroides fragilis CL07T12C05.</title>
        <authorList>
            <consortium name="The Broad Institute Genome Sequencing Platform"/>
            <person name="Earl A."/>
            <person name="Ward D."/>
            <person name="Feldgarden M."/>
            <person name="Gevers D."/>
            <person name="Zitomersky N.L."/>
            <person name="Coyne M.J."/>
            <person name="Comstock L.E."/>
            <person name="Young S.K."/>
            <person name="Zeng Q."/>
            <person name="Gargeya S."/>
            <person name="Fitzgerald M."/>
            <person name="Haas B."/>
            <person name="Abouelleil A."/>
            <person name="Alvarado L."/>
            <person name="Arachchi H.M."/>
            <person name="Berlin A."/>
            <person name="Chapman S.B."/>
            <person name="Gearin G."/>
            <person name="Goldberg J."/>
            <person name="Griggs A."/>
            <person name="Gujja S."/>
            <person name="Hansen M."/>
            <person name="Heiman D."/>
            <person name="Howarth C."/>
            <person name="Larimer J."/>
            <person name="Lui A."/>
            <person name="MacDonald P.J.P."/>
            <person name="McCowen C."/>
            <person name="Montmayeur A."/>
            <person name="Murphy C."/>
            <person name="Neiman D."/>
            <person name="Pearson M."/>
            <person name="Priest M."/>
            <person name="Roberts A."/>
            <person name="Saif S."/>
            <person name="Shea T."/>
            <person name="Sisk P."/>
            <person name="Stolte C."/>
            <person name="Sykes S."/>
            <person name="Wortman J."/>
            <person name="Nusbaum C."/>
            <person name="Birren B."/>
        </authorList>
    </citation>
    <scope>NUCLEOTIDE SEQUENCE [LARGE SCALE GENOMIC DNA]</scope>
    <source>
        <strain evidence="2 3">CL07T12C05</strain>
    </source>
</reference>
<dbReference type="HOGENOM" id="CLU_113992_0_0_10"/>
<protein>
    <recommendedName>
        <fullName evidence="4">DUF4141 domain-containing protein</fullName>
    </recommendedName>
</protein>
<name>A0A0E2B1S1_BACFG</name>
<feature type="signal peptide" evidence="1">
    <location>
        <begin position="1"/>
        <end position="21"/>
    </location>
</feature>
<organism evidence="2 3">
    <name type="scientific">Bacteroides fragilis CL07T12C05</name>
    <dbReference type="NCBI Taxonomy" id="997883"/>
    <lineage>
        <taxon>Bacteria</taxon>
        <taxon>Pseudomonadati</taxon>
        <taxon>Bacteroidota</taxon>
        <taxon>Bacteroidia</taxon>
        <taxon>Bacteroidales</taxon>
        <taxon>Bacteroidaceae</taxon>
        <taxon>Bacteroides</taxon>
    </lineage>
</organism>